<organism evidence="2 3">
    <name type="scientific">Gigaspora rosea</name>
    <dbReference type="NCBI Taxonomy" id="44941"/>
    <lineage>
        <taxon>Eukaryota</taxon>
        <taxon>Fungi</taxon>
        <taxon>Fungi incertae sedis</taxon>
        <taxon>Mucoromycota</taxon>
        <taxon>Glomeromycotina</taxon>
        <taxon>Glomeromycetes</taxon>
        <taxon>Diversisporales</taxon>
        <taxon>Gigasporaceae</taxon>
        <taxon>Gigaspora</taxon>
    </lineage>
</organism>
<comment type="similarity">
    <text evidence="1">Belongs to the sel-1 family.</text>
</comment>
<keyword evidence="3" id="KW-1185">Reference proteome</keyword>
<gene>
    <name evidence="2" type="ORF">C2G38_341726</name>
</gene>
<dbReference type="AlphaFoldDB" id="A0A397UE09"/>
<dbReference type="SUPFAM" id="SSF81901">
    <property type="entry name" value="HCP-like"/>
    <property type="match status" value="1"/>
</dbReference>
<evidence type="ECO:0000256" key="1">
    <source>
        <dbReference type="ARBA" id="ARBA00038101"/>
    </source>
</evidence>
<proteinExistence type="inferred from homology"/>
<dbReference type="OrthoDB" id="10546492at2759"/>
<evidence type="ECO:0000313" key="3">
    <source>
        <dbReference type="Proteomes" id="UP000266673"/>
    </source>
</evidence>
<sequence length="315" mass="36896">MVKNDKENVYFISYLDKELTQLVEPTNPMKMFLMVLSDVVNIIEVIRVLNNSAEYNEHISNAIVNRISEVIQNIHSLTECGDKYNQFLSYQSFETIRIFMDFIKEEMKSLKVSLKVPLMYIQINFIIFMAEFESFANFTINNMKTLSEKKDNKKTKNNGYFKDINECLSIATGIVYPIERDEANQLFGVILVMAMLIEVQYETFEWYANLINHKDFNKPNGLGLCYEDNIKTASENVFRWYLNSAERGSKIAKYNLGLCCKYWTGTIKDKEKAFNYFLKSAKNYDVDSQYIVGLCYKNGIGTEKDEKKAFEWWKL</sequence>
<evidence type="ECO:0008006" key="4">
    <source>
        <dbReference type="Google" id="ProtNLM"/>
    </source>
</evidence>
<dbReference type="PANTHER" id="PTHR11102">
    <property type="entry name" value="SEL-1-LIKE PROTEIN"/>
    <property type="match status" value="1"/>
</dbReference>
<dbReference type="Pfam" id="PF08238">
    <property type="entry name" value="Sel1"/>
    <property type="match status" value="2"/>
</dbReference>
<dbReference type="Gene3D" id="1.25.40.10">
    <property type="entry name" value="Tetratricopeptide repeat domain"/>
    <property type="match status" value="1"/>
</dbReference>
<dbReference type="EMBL" id="QKWP01001499">
    <property type="protein sequence ID" value="RIB08512.1"/>
    <property type="molecule type" value="Genomic_DNA"/>
</dbReference>
<dbReference type="Proteomes" id="UP000266673">
    <property type="component" value="Unassembled WGS sequence"/>
</dbReference>
<evidence type="ECO:0000313" key="2">
    <source>
        <dbReference type="EMBL" id="RIB08512.1"/>
    </source>
</evidence>
<dbReference type="STRING" id="44941.A0A397UE09"/>
<dbReference type="SMART" id="SM00671">
    <property type="entry name" value="SEL1"/>
    <property type="match status" value="2"/>
</dbReference>
<dbReference type="InterPro" id="IPR006597">
    <property type="entry name" value="Sel1-like"/>
</dbReference>
<name>A0A397UE09_9GLOM</name>
<comment type="caution">
    <text evidence="2">The sequence shown here is derived from an EMBL/GenBank/DDBJ whole genome shotgun (WGS) entry which is preliminary data.</text>
</comment>
<dbReference type="PANTHER" id="PTHR11102:SF160">
    <property type="entry name" value="ERAD-ASSOCIATED E3 UBIQUITIN-PROTEIN LIGASE COMPONENT HRD3"/>
    <property type="match status" value="1"/>
</dbReference>
<dbReference type="InterPro" id="IPR050767">
    <property type="entry name" value="Sel1_AlgK"/>
</dbReference>
<protein>
    <recommendedName>
        <fullName evidence="4">HCP-like protein</fullName>
    </recommendedName>
</protein>
<reference evidence="2 3" key="1">
    <citation type="submission" date="2018-06" db="EMBL/GenBank/DDBJ databases">
        <title>Comparative genomics reveals the genomic features of Rhizophagus irregularis, R. cerebriforme, R. diaphanum and Gigaspora rosea, and their symbiotic lifestyle signature.</title>
        <authorList>
            <person name="Morin E."/>
            <person name="San Clemente H."/>
            <person name="Chen E.C.H."/>
            <person name="De La Providencia I."/>
            <person name="Hainaut M."/>
            <person name="Kuo A."/>
            <person name="Kohler A."/>
            <person name="Murat C."/>
            <person name="Tang N."/>
            <person name="Roy S."/>
            <person name="Loubradou J."/>
            <person name="Henrissat B."/>
            <person name="Grigoriev I.V."/>
            <person name="Corradi N."/>
            <person name="Roux C."/>
            <person name="Martin F.M."/>
        </authorList>
    </citation>
    <scope>NUCLEOTIDE SEQUENCE [LARGE SCALE GENOMIC DNA]</scope>
    <source>
        <strain evidence="2 3">DAOM 194757</strain>
    </source>
</reference>
<dbReference type="InterPro" id="IPR011990">
    <property type="entry name" value="TPR-like_helical_dom_sf"/>
</dbReference>
<accession>A0A397UE09</accession>